<dbReference type="InterPro" id="IPR054765">
    <property type="entry name" value="SLBB_dom"/>
</dbReference>
<feature type="compositionally biased region" description="Basic residues" evidence="15">
    <location>
        <begin position="1"/>
        <end position="23"/>
    </location>
</feature>
<keyword evidence="8" id="KW-0625">Polysaccharide transport</keyword>
<evidence type="ECO:0000256" key="2">
    <source>
        <dbReference type="ARBA" id="ARBA00009450"/>
    </source>
</evidence>
<dbReference type="GO" id="GO:0015159">
    <property type="term" value="F:polysaccharide transmembrane transporter activity"/>
    <property type="evidence" value="ECO:0007669"/>
    <property type="project" value="InterPro"/>
</dbReference>
<dbReference type="Pfam" id="PF02563">
    <property type="entry name" value="Poly_export"/>
    <property type="match status" value="1"/>
</dbReference>
<keyword evidence="16" id="KW-1133">Transmembrane helix</keyword>
<keyword evidence="4" id="KW-1134">Transmembrane beta strand</keyword>
<dbReference type="HOGENOM" id="CLU_009737_0_0_5"/>
<gene>
    <name evidence="20" type="ordered locus">AZC_4629</name>
</gene>
<reference evidence="20 21" key="3">
    <citation type="journal article" date="2008" name="BMC Genomics">
        <title>The genome of the versatile nitrogen fixer Azorhizobium caulinodans ORS571.</title>
        <authorList>
            <person name="Lee KB."/>
            <person name="Backer P.D."/>
            <person name="Aono T."/>
            <person name="Liu CT."/>
            <person name="Suzuki S."/>
            <person name="Suzuki T."/>
            <person name="Kaneko T."/>
            <person name="Yamada M."/>
            <person name="Tabata S."/>
            <person name="Kupfer D.M."/>
            <person name="Najar F.Z."/>
            <person name="Wiley G.B."/>
            <person name="Roe B."/>
            <person name="Binnewies T.T."/>
            <person name="Ussery D.W."/>
            <person name="D'Haeze W."/>
            <person name="Herder J.D."/>
            <person name="Gevers D."/>
            <person name="Vereecke D."/>
            <person name="Holsters M."/>
            <person name="Oyaizu H."/>
        </authorList>
    </citation>
    <scope>NUCLEOTIDE SEQUENCE [LARGE SCALE GENOMIC DNA]</scope>
    <source>
        <strain evidence="21">ATCC 43989 / DSM 5975 / JCM 20966 / LMG 6465 / NBRC 14845 / NCIMB 13405 / ORS 571</strain>
    </source>
</reference>
<dbReference type="InterPro" id="IPR003715">
    <property type="entry name" value="Poly_export_N"/>
</dbReference>
<protein>
    <submittedName>
        <fullName evidence="20">Periplasmic protein</fullName>
    </submittedName>
</protein>
<keyword evidence="14" id="KW-0449">Lipoprotein</keyword>
<evidence type="ECO:0000256" key="11">
    <source>
        <dbReference type="ARBA" id="ARBA00023136"/>
    </source>
</evidence>
<dbReference type="GO" id="GO:0046930">
    <property type="term" value="C:pore complex"/>
    <property type="evidence" value="ECO:0007669"/>
    <property type="project" value="UniProtKB-KW"/>
</dbReference>
<evidence type="ECO:0000259" key="19">
    <source>
        <dbReference type="Pfam" id="PF22461"/>
    </source>
</evidence>
<dbReference type="Pfam" id="PF10531">
    <property type="entry name" value="SLBB"/>
    <property type="match status" value="5"/>
</dbReference>
<feature type="transmembrane region" description="Helical" evidence="16">
    <location>
        <begin position="98"/>
        <end position="118"/>
    </location>
</feature>
<dbReference type="KEGG" id="azc:AZC_4629"/>
<dbReference type="InterPro" id="IPR019554">
    <property type="entry name" value="Soluble_ligand-bd"/>
</dbReference>
<dbReference type="Gene3D" id="3.30.1950.10">
    <property type="entry name" value="wza like domain"/>
    <property type="match status" value="1"/>
</dbReference>
<evidence type="ECO:0000256" key="13">
    <source>
        <dbReference type="ARBA" id="ARBA00023237"/>
    </source>
</evidence>
<proteinExistence type="inferred from homology"/>
<reference evidence="20 21" key="1">
    <citation type="journal article" date="2007" name="Appl. Environ. Microbiol.">
        <title>Rhizobial factors required for stem nodule maturation and maintenance in Sesbania rostrata-Azorhizobium caulinodans ORS571 symbiosis.</title>
        <authorList>
            <person name="Suzuki S."/>
            <person name="Aono T."/>
            <person name="Lee KB."/>
            <person name="Suzuki T."/>
            <person name="Liu CT."/>
            <person name="Miwa H."/>
            <person name="Wakao S."/>
            <person name="Iki T."/>
            <person name="Oyaizu H."/>
        </authorList>
    </citation>
    <scope>NUCLEOTIDE SEQUENCE [LARGE SCALE GENOMIC DNA]</scope>
    <source>
        <strain evidence="21">ATCC 43989 / DSM 5975 / JCM 20966 / LMG 6465 / NBRC 14845 / NCIMB 13405 / ORS 571</strain>
    </source>
</reference>
<keyword evidence="11 16" id="KW-0472">Membrane</keyword>
<evidence type="ECO:0000256" key="14">
    <source>
        <dbReference type="ARBA" id="ARBA00023288"/>
    </source>
</evidence>
<evidence type="ECO:0000256" key="4">
    <source>
        <dbReference type="ARBA" id="ARBA00022452"/>
    </source>
</evidence>
<keyword evidence="12" id="KW-0564">Palmitate</keyword>
<dbReference type="GO" id="GO:0009279">
    <property type="term" value="C:cell outer membrane"/>
    <property type="evidence" value="ECO:0007669"/>
    <property type="project" value="UniProtKB-SubCell"/>
</dbReference>
<keyword evidence="5" id="KW-0762">Sugar transport</keyword>
<keyword evidence="21" id="KW-1185">Reference proteome</keyword>
<evidence type="ECO:0000256" key="6">
    <source>
        <dbReference type="ARBA" id="ARBA00022692"/>
    </source>
</evidence>
<evidence type="ECO:0000256" key="15">
    <source>
        <dbReference type="SAM" id="MobiDB-lite"/>
    </source>
</evidence>
<dbReference type="PANTHER" id="PTHR33619:SF3">
    <property type="entry name" value="POLYSACCHARIDE EXPORT PROTEIN GFCE-RELATED"/>
    <property type="match status" value="1"/>
</dbReference>
<dbReference type="STRING" id="438753.AZC_4629"/>
<evidence type="ECO:0000256" key="3">
    <source>
        <dbReference type="ARBA" id="ARBA00022448"/>
    </source>
</evidence>
<keyword evidence="7" id="KW-0732">Signal</keyword>
<evidence type="ECO:0000256" key="12">
    <source>
        <dbReference type="ARBA" id="ARBA00023139"/>
    </source>
</evidence>
<dbReference type="GO" id="GO:0006811">
    <property type="term" value="P:monoatomic ion transport"/>
    <property type="evidence" value="ECO:0007669"/>
    <property type="project" value="UniProtKB-KW"/>
</dbReference>
<comment type="subcellular location">
    <subcellularLocation>
        <location evidence="1">Cell outer membrane</location>
        <topology evidence="1">Multi-pass membrane protein</topology>
    </subcellularLocation>
</comment>
<evidence type="ECO:0000313" key="21">
    <source>
        <dbReference type="Proteomes" id="UP000000270"/>
    </source>
</evidence>
<feature type="domain" description="Soluble ligand binding" evidence="18">
    <location>
        <begin position="697"/>
        <end position="740"/>
    </location>
</feature>
<keyword evidence="3" id="KW-0813">Transport</keyword>
<dbReference type="PANTHER" id="PTHR33619">
    <property type="entry name" value="POLYSACCHARIDE EXPORT PROTEIN GFCE-RELATED"/>
    <property type="match status" value="1"/>
</dbReference>
<dbReference type="Pfam" id="PF22461">
    <property type="entry name" value="SLBB_2"/>
    <property type="match status" value="1"/>
</dbReference>
<evidence type="ECO:0000256" key="16">
    <source>
        <dbReference type="SAM" id="Phobius"/>
    </source>
</evidence>
<evidence type="ECO:0000256" key="9">
    <source>
        <dbReference type="ARBA" id="ARBA00023065"/>
    </source>
</evidence>
<name>A8HZU8_AZOC5</name>
<feature type="domain" description="Soluble ligand binding" evidence="18">
    <location>
        <begin position="313"/>
        <end position="361"/>
    </location>
</feature>
<evidence type="ECO:0000256" key="8">
    <source>
        <dbReference type="ARBA" id="ARBA00023047"/>
    </source>
</evidence>
<comment type="similarity">
    <text evidence="2">Belongs to the BexD/CtrA/VexA family.</text>
</comment>
<organism evidence="20 21">
    <name type="scientific">Azorhizobium caulinodans (strain ATCC 43989 / DSM 5975 / JCM 20966 / LMG 6465 / NBRC 14845 / NCIMB 13405 / ORS 571)</name>
    <dbReference type="NCBI Taxonomy" id="438753"/>
    <lineage>
        <taxon>Bacteria</taxon>
        <taxon>Pseudomonadati</taxon>
        <taxon>Pseudomonadota</taxon>
        <taxon>Alphaproteobacteria</taxon>
        <taxon>Hyphomicrobiales</taxon>
        <taxon>Xanthobacteraceae</taxon>
        <taxon>Azorhizobium</taxon>
    </lineage>
</organism>
<dbReference type="GO" id="GO:0015288">
    <property type="term" value="F:porin activity"/>
    <property type="evidence" value="ECO:0007669"/>
    <property type="project" value="UniProtKB-KW"/>
</dbReference>
<keyword evidence="6 16" id="KW-0812">Transmembrane</keyword>
<feature type="domain" description="Soluble ligand binding" evidence="18">
    <location>
        <begin position="402"/>
        <end position="453"/>
    </location>
</feature>
<evidence type="ECO:0000256" key="5">
    <source>
        <dbReference type="ARBA" id="ARBA00022597"/>
    </source>
</evidence>
<feature type="domain" description="Soluble ligand binding" evidence="18">
    <location>
        <begin position="498"/>
        <end position="533"/>
    </location>
</feature>
<dbReference type="eggNOG" id="COG1596">
    <property type="taxonomic scope" value="Bacteria"/>
</dbReference>
<sequence>MARRGPGRPRRTPPVHRCAHRQPLRPVGRAHFAERPLLRRRRHGGRRASPDPDPAAVGGWLPRGYRNRHRPLQAEAGDDRTPVAAARRTEREPLMGRLPVPLLAAILAFLAFALPGVLHAQQPPAADRAIRLRVGDVLAITLPGESVFNKDFAVDRNGRITLPEVGEVDVAGRTMPEAITIVRNALARAYRDLSRLQVGLKERRLVVTVLGYVVNPGEVNLPVDAGIQQAIGASGGLQQGAQLDKLQLRRDGKTSTFDYKKYLDTGDVTLIPQLQPLDEIFVPSSPATGNVQINFDARTLADQGDAADATSAVKVFGEVTRAGSFGYKPGLTVVDMILRAGGITQYASVEQIRVMNGGEPIIFNMKKYLDTGDEKLLPPLSPGAIIFVPKQADEIRRSVRTVYVIGEVNRPGPIEAPPDSRLMEILANAGGPTRYAETRNIRVLKADGGVEPFDLVAYTEGTSTRLPLILPGDAIFVPEKIETSDRPSWLKVAPNRAVQVMGEVNRPGRYEWSDEMSLLDLLGEAGGPNQRADIAHLQILQSEKDTATPVTFDLQAFLSNGGSLNQLPKIRAGNVIRMPSLPESPIDNKAKWVQLAKEDVIYIMGQVQIPGRYAFNKNMSFLDILSAANGPTQTADLRNVRVSHRGLPGSKVTQVNLAQYFATGDDKLLPRVKTGDVIFIPDRANKEWFDDSKESTVRVLGAVARPGRYRFDNSMTLLDLLAEAGGPTSDAYQQKIVVVNLGCCREQARIFDLIQFAKTGDIRLLPVVQAGDTVYVPTTAQSGWKIFMDGVQNVLPIVSLIAFLSGG</sequence>
<feature type="domain" description="Polysaccharide export protein N-terminal" evidence="17">
    <location>
        <begin position="126"/>
        <end position="192"/>
    </location>
</feature>
<accession>A8HZU8</accession>
<evidence type="ECO:0000256" key="10">
    <source>
        <dbReference type="ARBA" id="ARBA00023114"/>
    </source>
</evidence>
<evidence type="ECO:0000256" key="1">
    <source>
        <dbReference type="ARBA" id="ARBA00004571"/>
    </source>
</evidence>
<dbReference type="EMBL" id="AP009384">
    <property type="protein sequence ID" value="BAF90627.1"/>
    <property type="molecule type" value="Genomic_DNA"/>
</dbReference>
<reference evidence="20 21" key="4">
    <citation type="journal article" date="2009" name="Appl. Environ. Microbiol.">
        <title>Comparative genome-wide transcriptional profiling of Azorhizobium caulinodans ORS571 grown under free-living and symbiotic conditions.</title>
        <authorList>
            <person name="Tsukada S."/>
            <person name="Aono T."/>
            <person name="Akiba N."/>
            <person name="Lee KB."/>
            <person name="Liu CT."/>
            <person name="Toyazaki H."/>
            <person name="Oyaizu H."/>
        </authorList>
    </citation>
    <scope>NUCLEOTIDE SEQUENCE [LARGE SCALE GENOMIC DNA]</scope>
    <source>
        <strain evidence="21">ATCC 43989 / DSM 5975 / JCM 20966 / LMG 6465 / NBRC 14845 / NCIMB 13405 / ORS 571</strain>
    </source>
</reference>
<evidence type="ECO:0000259" key="18">
    <source>
        <dbReference type="Pfam" id="PF10531"/>
    </source>
</evidence>
<feature type="region of interest" description="Disordered" evidence="15">
    <location>
        <begin position="1"/>
        <end position="64"/>
    </location>
</feature>
<dbReference type="Proteomes" id="UP000000270">
    <property type="component" value="Chromosome"/>
</dbReference>
<feature type="domain" description="Soluble ligand binding" evidence="18">
    <location>
        <begin position="206"/>
        <end position="253"/>
    </location>
</feature>
<evidence type="ECO:0000259" key="17">
    <source>
        <dbReference type="Pfam" id="PF02563"/>
    </source>
</evidence>
<keyword evidence="10" id="KW-0626">Porin</keyword>
<dbReference type="AlphaFoldDB" id="A8HZU8"/>
<evidence type="ECO:0000313" key="20">
    <source>
        <dbReference type="EMBL" id="BAF90627.1"/>
    </source>
</evidence>
<reference evidence="20 21" key="6">
    <citation type="journal article" date="2011" name="Appl. Environ. Microbiol.">
        <title>Involvement of the azorhizobial chromosome partition gene (parA) in the onset of bacteroid differentiation during Sesbania rostrata stem nodule development.</title>
        <authorList>
            <person name="Liu CT."/>
            <person name="Lee KB."/>
            <person name="Wang YS."/>
            <person name="Peng MH."/>
            <person name="Lee KT."/>
            <person name="Suzuki S."/>
            <person name="Suzuki T."/>
            <person name="Oyaizu H."/>
        </authorList>
    </citation>
    <scope>NUCLEOTIDE SEQUENCE [LARGE SCALE GENOMIC DNA]</scope>
    <source>
        <strain evidence="21">ATCC 43989 / DSM 5975 / JCM 20966 / LMG 6465 / NBRC 14845 / NCIMB 13405 / ORS 571</strain>
    </source>
</reference>
<feature type="domain" description="SLBB" evidence="19">
    <location>
        <begin position="601"/>
        <end position="679"/>
    </location>
</feature>
<dbReference type="Gene3D" id="3.10.560.10">
    <property type="entry name" value="Outer membrane lipoprotein wza domain like"/>
    <property type="match status" value="6"/>
</dbReference>
<reference evidence="20 21" key="5">
    <citation type="journal article" date="2010" name="Appl. Environ. Microbiol.">
        <title>phrR-like gene praR of Azorhizobium caulinodans ORS571 is essential for symbiosis with Sesbania rostrata and is involved in expression of reb genes.</title>
        <authorList>
            <person name="Akiba N."/>
            <person name="Aono T."/>
            <person name="Toyazaki H."/>
            <person name="Sato S."/>
            <person name="Oyaizu H."/>
        </authorList>
    </citation>
    <scope>NUCLEOTIDE SEQUENCE [LARGE SCALE GENOMIC DNA]</scope>
    <source>
        <strain evidence="21">ATCC 43989 / DSM 5975 / JCM 20966 / LMG 6465 / NBRC 14845 / NCIMB 13405 / ORS 571</strain>
    </source>
</reference>
<keyword evidence="13" id="KW-0998">Cell outer membrane</keyword>
<keyword evidence="9" id="KW-0406">Ion transport</keyword>
<evidence type="ECO:0000256" key="7">
    <source>
        <dbReference type="ARBA" id="ARBA00022729"/>
    </source>
</evidence>
<reference evidence="21" key="2">
    <citation type="submission" date="2007-04" db="EMBL/GenBank/DDBJ databases">
        <title>Complete genome sequence of the nitrogen-fixing bacterium Azorhizobium caulinodans ORS571.</title>
        <authorList>
            <person name="Lee K.B."/>
            <person name="Backer P.D."/>
            <person name="Aono T."/>
            <person name="Liu C.T."/>
            <person name="Suzuki S."/>
            <person name="Suzuki T."/>
            <person name="Kaneko T."/>
            <person name="Yamada M."/>
            <person name="Tabata S."/>
            <person name="Kupfer D.M."/>
            <person name="Najar F.Z."/>
            <person name="Wiley G.B."/>
            <person name="Roe B."/>
            <person name="Binnewies T."/>
            <person name="Ussery D."/>
            <person name="Vereecke D."/>
            <person name="Gevers D."/>
            <person name="Holsters M."/>
            <person name="Oyaizu H."/>
        </authorList>
    </citation>
    <scope>NUCLEOTIDE SEQUENCE [LARGE SCALE GENOMIC DNA]</scope>
    <source>
        <strain evidence="21">ATCC 43989 / DSM 5975 / JCM 20966 / LMG 6465 / NBRC 14845 / NCIMB 13405 / ORS 571</strain>
    </source>
</reference>
<dbReference type="InterPro" id="IPR049712">
    <property type="entry name" value="Poly_export"/>
</dbReference>